<dbReference type="Pfam" id="PF14026">
    <property type="entry name" value="SCO4226-like"/>
    <property type="match status" value="1"/>
</dbReference>
<proteinExistence type="predicted"/>
<dbReference type="PANTHER" id="PTHR13586">
    <property type="entry name" value="SCD6 PROTEIN-RELATED"/>
    <property type="match status" value="1"/>
</dbReference>
<dbReference type="SMART" id="SM01199">
    <property type="entry name" value="FDF"/>
    <property type="match status" value="1"/>
</dbReference>
<keyword evidence="4" id="KW-1185">Reference proteome</keyword>
<accession>A0A2P6TCI1</accession>
<feature type="domain" description="DFDF" evidence="2">
    <location>
        <begin position="352"/>
        <end position="388"/>
    </location>
</feature>
<dbReference type="SUPFAM" id="SSF50182">
    <property type="entry name" value="Sm-like ribonucleoproteins"/>
    <property type="match status" value="1"/>
</dbReference>
<dbReference type="InterPro" id="IPR025762">
    <property type="entry name" value="DFDF"/>
</dbReference>
<dbReference type="EMBL" id="LHPG02000024">
    <property type="protein sequence ID" value="PRW20355.1"/>
    <property type="molecule type" value="Genomic_DNA"/>
</dbReference>
<dbReference type="OrthoDB" id="21539at2759"/>
<dbReference type="Gene3D" id="2.30.30.100">
    <property type="match status" value="1"/>
</dbReference>
<dbReference type="InterPro" id="IPR019050">
    <property type="entry name" value="FDF_dom"/>
</dbReference>
<sequence>MSAFKRYVIVRDIPDIAQKNKQELGAISGASCTALSKAGLSKVQWQHSYVADGKTFCIYLATDKDAIREHASIGGFPITSIHEVTEIIDPTTAGFAAAAKMASEGGDGLPFIGSIMSLVSHGDIRYEASSWSAGGTLYTIDMPNSTIALSNVRCFGTEGRRKDNQVPPSDQVFEYVVFKGSEIKELTVVQPPPAPAAAPPPAPLGFSDPAIVSAGPPPGPPPGAAAPWGAPPPPPAYGAAPGGAPFGSSPWGPPTAPPPGPPPPGQPAPGPAPTVAVTPMGGAANGAPPAPPPQRPSSYAHAAGGRGPPPQRGGRGGGRGGHHAPQQHAPHHHTGGRGGPRGGHQHQQQQQPRPPPVEVPKEEFNFEEALKRFNKEEIEKEAEEEHVTVPAKDAAYVKDDFFDQLSCDTLERMYLHEEGEREDWRAKMAAQRKVDVETFGGMGVSRNRNYRYGRGRGRGYGRGRGGGRGHGQQAPTQ</sequence>
<comment type="caution">
    <text evidence="3">The sequence shown here is derived from an EMBL/GenBank/DDBJ whole genome shotgun (WGS) entry which is preliminary data.</text>
</comment>
<feature type="compositionally biased region" description="Pro residues" evidence="1">
    <location>
        <begin position="215"/>
        <end position="236"/>
    </location>
</feature>
<gene>
    <name evidence="3" type="ORF">C2E21_9080</name>
</gene>
<name>A0A2P6TCI1_CHLSO</name>
<feature type="region of interest" description="Disordered" evidence="1">
    <location>
        <begin position="445"/>
        <end position="477"/>
    </location>
</feature>
<dbReference type="GO" id="GO:0003729">
    <property type="term" value="F:mRNA binding"/>
    <property type="evidence" value="ECO:0007669"/>
    <property type="project" value="TreeGrafter"/>
</dbReference>
<feature type="compositionally biased region" description="Pro residues" evidence="1">
    <location>
        <begin position="191"/>
        <end position="203"/>
    </location>
</feature>
<dbReference type="Pfam" id="PF12701">
    <property type="entry name" value="LSM14"/>
    <property type="match status" value="1"/>
</dbReference>
<dbReference type="PROSITE" id="PS51512">
    <property type="entry name" value="DFDF"/>
    <property type="match status" value="1"/>
</dbReference>
<dbReference type="InterPro" id="IPR025609">
    <property type="entry name" value="Lsm14-like_N"/>
</dbReference>
<dbReference type="GO" id="GO:0000932">
    <property type="term" value="C:P-body"/>
    <property type="evidence" value="ECO:0007669"/>
    <property type="project" value="TreeGrafter"/>
</dbReference>
<feature type="compositionally biased region" description="Low complexity" evidence="1">
    <location>
        <begin position="273"/>
        <end position="287"/>
    </location>
</feature>
<dbReference type="GO" id="GO:0034063">
    <property type="term" value="P:stress granule assembly"/>
    <property type="evidence" value="ECO:0007669"/>
    <property type="project" value="TreeGrafter"/>
</dbReference>
<feature type="compositionally biased region" description="Basic residues" evidence="1">
    <location>
        <begin position="448"/>
        <end position="467"/>
    </location>
</feature>
<evidence type="ECO:0000259" key="2">
    <source>
        <dbReference type="PROSITE" id="PS51512"/>
    </source>
</evidence>
<dbReference type="PANTHER" id="PTHR13586:SF0">
    <property type="entry name" value="TRAILER HITCH, ISOFORM H"/>
    <property type="match status" value="1"/>
</dbReference>
<evidence type="ECO:0000256" key="1">
    <source>
        <dbReference type="SAM" id="MobiDB-lite"/>
    </source>
</evidence>
<dbReference type="STRING" id="3076.A0A2P6TCI1"/>
<dbReference type="GO" id="GO:0033962">
    <property type="term" value="P:P-body assembly"/>
    <property type="evidence" value="ECO:0007669"/>
    <property type="project" value="TreeGrafter"/>
</dbReference>
<dbReference type="CDD" id="cd01736">
    <property type="entry name" value="LSm14_N"/>
    <property type="match status" value="1"/>
</dbReference>
<dbReference type="SMART" id="SM01271">
    <property type="entry name" value="LSM14"/>
    <property type="match status" value="1"/>
</dbReference>
<dbReference type="InterPro" id="IPR010920">
    <property type="entry name" value="LSM_dom_sf"/>
</dbReference>
<evidence type="ECO:0000313" key="4">
    <source>
        <dbReference type="Proteomes" id="UP000239899"/>
    </source>
</evidence>
<feature type="compositionally biased region" description="Pro residues" evidence="1">
    <location>
        <begin position="251"/>
        <end position="272"/>
    </location>
</feature>
<organism evidence="3 4">
    <name type="scientific">Chlorella sorokiniana</name>
    <name type="common">Freshwater green alga</name>
    <dbReference type="NCBI Taxonomy" id="3076"/>
    <lineage>
        <taxon>Eukaryota</taxon>
        <taxon>Viridiplantae</taxon>
        <taxon>Chlorophyta</taxon>
        <taxon>core chlorophytes</taxon>
        <taxon>Trebouxiophyceae</taxon>
        <taxon>Chlorellales</taxon>
        <taxon>Chlorellaceae</taxon>
        <taxon>Chlorella clade</taxon>
        <taxon>Chlorella</taxon>
    </lineage>
</organism>
<dbReference type="Proteomes" id="UP000239899">
    <property type="component" value="Unassembled WGS sequence"/>
</dbReference>
<reference evidence="3 4" key="1">
    <citation type="journal article" date="2018" name="Plant J.">
        <title>Genome sequences of Chlorella sorokiniana UTEX 1602 and Micractinium conductrix SAG 241.80: implications to maltose excretion by a green alga.</title>
        <authorList>
            <person name="Arriola M.B."/>
            <person name="Velmurugan N."/>
            <person name="Zhang Y."/>
            <person name="Plunkett M.H."/>
            <person name="Hondzo H."/>
            <person name="Barney B.M."/>
        </authorList>
    </citation>
    <scope>NUCLEOTIDE SEQUENCE [LARGE SCALE GENOMIC DNA]</scope>
    <source>
        <strain evidence="4">UTEX 1602</strain>
    </source>
</reference>
<dbReference type="AlphaFoldDB" id="A0A2P6TCI1"/>
<dbReference type="InterPro" id="IPR025336">
    <property type="entry name" value="SCO4226-like"/>
</dbReference>
<protein>
    <submittedName>
        <fullName evidence="3">LSM14-like protein A-like isoform X1</fullName>
    </submittedName>
</protein>
<evidence type="ECO:0000313" key="3">
    <source>
        <dbReference type="EMBL" id="PRW20355.1"/>
    </source>
</evidence>
<feature type="region of interest" description="Disordered" evidence="1">
    <location>
        <begin position="191"/>
        <end position="360"/>
    </location>
</feature>